<proteinExistence type="predicted"/>
<feature type="coiled-coil region" evidence="1">
    <location>
        <begin position="108"/>
        <end position="190"/>
    </location>
</feature>
<reference evidence="4" key="1">
    <citation type="journal article" date="2023" name="Mol. Phylogenet. Evol.">
        <title>Genome-scale phylogeny and comparative genomics of the fungal order Sordariales.</title>
        <authorList>
            <person name="Hensen N."/>
            <person name="Bonometti L."/>
            <person name="Westerberg I."/>
            <person name="Brannstrom I.O."/>
            <person name="Guillou S."/>
            <person name="Cros-Aarteil S."/>
            <person name="Calhoun S."/>
            <person name="Haridas S."/>
            <person name="Kuo A."/>
            <person name="Mondo S."/>
            <person name="Pangilinan J."/>
            <person name="Riley R."/>
            <person name="LaButti K."/>
            <person name="Andreopoulos B."/>
            <person name="Lipzen A."/>
            <person name="Chen C."/>
            <person name="Yan M."/>
            <person name="Daum C."/>
            <person name="Ng V."/>
            <person name="Clum A."/>
            <person name="Steindorff A."/>
            <person name="Ohm R.A."/>
            <person name="Martin F."/>
            <person name="Silar P."/>
            <person name="Natvig D.O."/>
            <person name="Lalanne C."/>
            <person name="Gautier V."/>
            <person name="Ament-Velasquez S.L."/>
            <person name="Kruys A."/>
            <person name="Hutchinson M.I."/>
            <person name="Powell A.J."/>
            <person name="Barry K."/>
            <person name="Miller A.N."/>
            <person name="Grigoriev I.V."/>
            <person name="Debuchy R."/>
            <person name="Gladieux P."/>
            <person name="Hiltunen Thoren M."/>
            <person name="Johannesson H."/>
        </authorList>
    </citation>
    <scope>NUCLEOTIDE SEQUENCE [LARGE SCALE GENOMIC DNA]</scope>
    <source>
        <strain evidence="4">CBS 284.82</strain>
    </source>
</reference>
<evidence type="ECO:0000256" key="2">
    <source>
        <dbReference type="SAM" id="MobiDB-lite"/>
    </source>
</evidence>
<comment type="caution">
    <text evidence="3">The sequence shown here is derived from an EMBL/GenBank/DDBJ whole genome shotgun (WGS) entry which is preliminary data.</text>
</comment>
<sequence length="550" mass="62401">MERQPENHLVRLNPYFRPVRAPLGLHPRKLTRHGFLSNRWGLQQHRTRRPASEFIGKPGGMFQARPSLHSTTQRGPGAKVIPAQEIQSTLDRNFGVIQREFRAVDHSIQRLEKTAEDVSNRFAQSIEKLLVERHTDPVLTEQLLEKIQHAQTSNLQREHRLEIERLQRERELDRKKLKEMEKDLEIATMQTQIATRDLVYTQRLMDAQPRQAEVKKQEDAKEAIIAAFLSLRNSTLDFAGSSAIQQGPLPDTTLAADSLFHAQAWNRASPRQRRYRVMAKIFHLLFRRILRPGLRIFGVQVFLRSDEHHSISASEAHLCALEKDLKARGADNTKLNNWIATTIDVASPLRDVPHNIEGIAQEIFEALSPVIVCFAFGRNADKVKAQISNICEEAVRLKLAIRQAPGDYKIEVPSWDSKKWGEPGCDQETRALSTMTWLRVIDREVGPDAQGKGEGPLAKQTRGDIACIPFGALTKLEEGPDGEKIKTILEKGWVISKADVAISKLKRKAPMPAVEEEEEEQAEQPQKRATPNRRVSPMYLARLKALMGGE</sequence>
<gene>
    <name evidence="3" type="ORF">C8A01DRAFT_20992</name>
</gene>
<dbReference type="EMBL" id="MU854690">
    <property type="protein sequence ID" value="KAK4031853.1"/>
    <property type="molecule type" value="Genomic_DNA"/>
</dbReference>
<evidence type="ECO:0000313" key="3">
    <source>
        <dbReference type="EMBL" id="KAK4031853.1"/>
    </source>
</evidence>
<dbReference type="AlphaFoldDB" id="A0AAN6P7L0"/>
<dbReference type="Proteomes" id="UP001303115">
    <property type="component" value="Unassembled WGS sequence"/>
</dbReference>
<accession>A0AAN6P7L0</accession>
<keyword evidence="1" id="KW-0175">Coiled coil</keyword>
<organism evidence="3 4">
    <name type="scientific">Parachaetomium inaequale</name>
    <dbReference type="NCBI Taxonomy" id="2588326"/>
    <lineage>
        <taxon>Eukaryota</taxon>
        <taxon>Fungi</taxon>
        <taxon>Dikarya</taxon>
        <taxon>Ascomycota</taxon>
        <taxon>Pezizomycotina</taxon>
        <taxon>Sordariomycetes</taxon>
        <taxon>Sordariomycetidae</taxon>
        <taxon>Sordariales</taxon>
        <taxon>Chaetomiaceae</taxon>
        <taxon>Parachaetomium</taxon>
    </lineage>
</organism>
<evidence type="ECO:0000313" key="4">
    <source>
        <dbReference type="Proteomes" id="UP001303115"/>
    </source>
</evidence>
<name>A0AAN6P7L0_9PEZI</name>
<evidence type="ECO:0000256" key="1">
    <source>
        <dbReference type="SAM" id="Coils"/>
    </source>
</evidence>
<keyword evidence="4" id="KW-1185">Reference proteome</keyword>
<protein>
    <submittedName>
        <fullName evidence="3">Uncharacterized protein</fullName>
    </submittedName>
</protein>
<feature type="region of interest" description="Disordered" evidence="2">
    <location>
        <begin position="508"/>
        <end position="536"/>
    </location>
</feature>